<dbReference type="GO" id="GO:0004806">
    <property type="term" value="F:triacylglycerol lipase activity"/>
    <property type="evidence" value="ECO:0007669"/>
    <property type="project" value="UniProtKB-EC"/>
</dbReference>
<keyword evidence="13" id="KW-0072">Autophagy</keyword>
<dbReference type="PANTHER" id="PTHR47175:SF2">
    <property type="entry name" value="LIPASE ATG15-RELATED"/>
    <property type="match status" value="1"/>
</dbReference>
<dbReference type="GO" id="GO:0046461">
    <property type="term" value="P:neutral lipid catabolic process"/>
    <property type="evidence" value="ECO:0007669"/>
    <property type="project" value="TreeGrafter"/>
</dbReference>
<evidence type="ECO:0000256" key="17">
    <source>
        <dbReference type="ARBA" id="ARBA00029828"/>
    </source>
</evidence>
<keyword evidence="11" id="KW-0735">Signal-anchor</keyword>
<evidence type="ECO:0000256" key="15">
    <source>
        <dbReference type="ARBA" id="ARBA00023136"/>
    </source>
</evidence>
<keyword evidence="12" id="KW-1133">Transmembrane helix</keyword>
<dbReference type="InterPro" id="IPR029058">
    <property type="entry name" value="AB_hydrolase_fold"/>
</dbReference>
<evidence type="ECO:0000256" key="12">
    <source>
        <dbReference type="ARBA" id="ARBA00022989"/>
    </source>
</evidence>
<evidence type="ECO:0000256" key="10">
    <source>
        <dbReference type="ARBA" id="ARBA00022963"/>
    </source>
</evidence>
<evidence type="ECO:0000256" key="6">
    <source>
        <dbReference type="ARBA" id="ARBA00013279"/>
    </source>
</evidence>
<evidence type="ECO:0000256" key="4">
    <source>
        <dbReference type="ARBA" id="ARBA00010701"/>
    </source>
</evidence>
<keyword evidence="20" id="KW-1185">Reference proteome</keyword>
<comment type="similarity">
    <text evidence="4">Belongs to the AB hydrolase superfamily. Lipase family.</text>
</comment>
<dbReference type="OrthoDB" id="58570at2759"/>
<evidence type="ECO:0000256" key="8">
    <source>
        <dbReference type="ARBA" id="ARBA00022753"/>
    </source>
</evidence>
<accession>A0A3N4LG78</accession>
<comment type="subcellular location">
    <subcellularLocation>
        <location evidence="3">Endosome</location>
        <location evidence="3">Multivesicular body membrane</location>
        <topology evidence="3">Single-pass type II membrane protein</topology>
    </subcellularLocation>
    <subcellularLocation>
        <location evidence="2">Prevacuolar compartment membrane</location>
        <topology evidence="2">Single-pass type II membrane protein</topology>
    </subcellularLocation>
</comment>
<keyword evidence="7" id="KW-0812">Transmembrane</keyword>
<dbReference type="InParanoid" id="A0A3N4LG78"/>
<comment type="subunit">
    <text evidence="5">Binds to both phosphatidylinositol (PI) and phosphatidylinositol 3,5-bisphosphate (PIP2).</text>
</comment>
<dbReference type="STRING" id="1051890.A0A3N4LG78"/>
<evidence type="ECO:0000313" key="20">
    <source>
        <dbReference type="Proteomes" id="UP000267821"/>
    </source>
</evidence>
<feature type="region of interest" description="Disordered" evidence="18">
    <location>
        <begin position="466"/>
        <end position="489"/>
    </location>
</feature>
<protein>
    <recommendedName>
        <fullName evidence="6">triacylglycerol lipase</fullName>
        <ecNumber evidence="6">3.1.1.3</ecNumber>
    </recommendedName>
    <alternativeName>
        <fullName evidence="17">Autophagy-related protein 15</fullName>
    </alternativeName>
</protein>
<evidence type="ECO:0000256" key="14">
    <source>
        <dbReference type="ARBA" id="ARBA00023098"/>
    </source>
</evidence>
<dbReference type="GO" id="GO:0032585">
    <property type="term" value="C:multivesicular body membrane"/>
    <property type="evidence" value="ECO:0007669"/>
    <property type="project" value="UniProtKB-SubCell"/>
</dbReference>
<evidence type="ECO:0000256" key="13">
    <source>
        <dbReference type="ARBA" id="ARBA00023006"/>
    </source>
</evidence>
<dbReference type="FunCoup" id="A0A3N4LG78">
    <property type="interactions" value="49"/>
</dbReference>
<name>A0A3N4LG78_9PEZI</name>
<gene>
    <name evidence="19" type="ORF">L211DRAFT_499615</name>
</gene>
<keyword evidence="9 19" id="KW-0378">Hydrolase</keyword>
<dbReference type="PANTHER" id="PTHR47175">
    <property type="entry name" value="LIPASE ATG15-RELATED"/>
    <property type="match status" value="1"/>
</dbReference>
<evidence type="ECO:0000256" key="9">
    <source>
        <dbReference type="ARBA" id="ARBA00022801"/>
    </source>
</evidence>
<evidence type="ECO:0000256" key="7">
    <source>
        <dbReference type="ARBA" id="ARBA00022692"/>
    </source>
</evidence>
<dbReference type="EC" id="3.1.1.3" evidence="6"/>
<dbReference type="InterPro" id="IPR050805">
    <property type="entry name" value="ATG15_Lipase"/>
</dbReference>
<comment type="catalytic activity">
    <reaction evidence="1">
        <text>a triacylglycerol + H2O = a diacylglycerol + a fatty acid + H(+)</text>
        <dbReference type="Rhea" id="RHEA:12044"/>
        <dbReference type="ChEBI" id="CHEBI:15377"/>
        <dbReference type="ChEBI" id="CHEBI:15378"/>
        <dbReference type="ChEBI" id="CHEBI:17855"/>
        <dbReference type="ChEBI" id="CHEBI:18035"/>
        <dbReference type="ChEBI" id="CHEBI:28868"/>
        <dbReference type="EC" id="3.1.1.3"/>
    </reaction>
</comment>
<evidence type="ECO:0000256" key="16">
    <source>
        <dbReference type="ARBA" id="ARBA00023180"/>
    </source>
</evidence>
<dbReference type="EMBL" id="ML121568">
    <property type="protein sequence ID" value="RPB20698.1"/>
    <property type="molecule type" value="Genomic_DNA"/>
</dbReference>
<keyword evidence="15" id="KW-0472">Membrane</keyword>
<dbReference type="FunFam" id="3.40.50.1820:FF:000129">
    <property type="entry name" value="Autophagy related lipase Atg15, putative"/>
    <property type="match status" value="1"/>
</dbReference>
<dbReference type="GO" id="GO:0004620">
    <property type="term" value="F:phospholipase activity"/>
    <property type="evidence" value="ECO:0007669"/>
    <property type="project" value="TreeGrafter"/>
</dbReference>
<evidence type="ECO:0000256" key="1">
    <source>
        <dbReference type="ARBA" id="ARBA00001024"/>
    </source>
</evidence>
<dbReference type="SUPFAM" id="SSF53474">
    <property type="entry name" value="alpha/beta-Hydrolases"/>
    <property type="match status" value="1"/>
</dbReference>
<proteinExistence type="inferred from homology"/>
<dbReference type="AlphaFoldDB" id="A0A3N4LG78"/>
<organism evidence="19 20">
    <name type="scientific">Terfezia boudieri ATCC MYA-4762</name>
    <dbReference type="NCBI Taxonomy" id="1051890"/>
    <lineage>
        <taxon>Eukaryota</taxon>
        <taxon>Fungi</taxon>
        <taxon>Dikarya</taxon>
        <taxon>Ascomycota</taxon>
        <taxon>Pezizomycotina</taxon>
        <taxon>Pezizomycetes</taxon>
        <taxon>Pezizales</taxon>
        <taxon>Pezizaceae</taxon>
        <taxon>Terfezia</taxon>
    </lineage>
</organism>
<evidence type="ECO:0000256" key="11">
    <source>
        <dbReference type="ARBA" id="ARBA00022968"/>
    </source>
</evidence>
<dbReference type="GO" id="GO:0034727">
    <property type="term" value="P:piecemeal microautophagy of the nucleus"/>
    <property type="evidence" value="ECO:0007669"/>
    <property type="project" value="TreeGrafter"/>
</dbReference>
<dbReference type="Gene3D" id="3.40.50.1820">
    <property type="entry name" value="alpha/beta hydrolase"/>
    <property type="match status" value="1"/>
</dbReference>
<keyword evidence="14" id="KW-0443">Lipid metabolism</keyword>
<sequence>MRRLINREKDIMEEYMMMQRYGWAQSLTADAWTIEETLQPNITDKDTIVNLAKMTADAYVEVPGNEDWIDIGGGWNTTDDFGWEGDGLRGHIWVDDANTTVIVGLKGTSPAVFDGPETTTNDKINDNLLFSCCCGRVSRWWKTVCDCYSGTAYTCGKTCLKNALMDENRYYRAALNLHYNVTQLYPNTPNIWFVGHSLGGAVSSLVGQTYSLPVVTFEAPGEALASSRLGLPVPPEGSEYSGTYHFGHSADPLFMGSCNGATSPCSIGGYAMESGCHSGYECLYDVVGDKGWRVGLGYHRIQTVIRDVIEAYPAVAECKLRPDCVDCGLWKFTDSNTTKPTQKLTSTTTSTTTTTCKTKGWWGCLDEPTGTTGLTTTLPTTVTTTSITTTTTTTSTTSTTTTTETTCTSYGWFGNCLDGVASTPTLITTITPTTTEPFPTTTATATTTCTHRGWLGKCLDGISSTTDVSPSPSIIPSPQLPTQTHSQSVTPTQSETCYHRGWFGGCLDPTWMPDDPAETETKAPEPKPTTTAVGGGDCNWWSFWCEDGEGRRRRGRKGKAREEELR</sequence>
<keyword evidence="10" id="KW-0442">Lipid degradation</keyword>
<dbReference type="GO" id="GO:0005775">
    <property type="term" value="C:vacuolar lumen"/>
    <property type="evidence" value="ECO:0007669"/>
    <property type="project" value="TreeGrafter"/>
</dbReference>
<reference evidence="19 20" key="1">
    <citation type="journal article" date="2018" name="Nat. Ecol. Evol.">
        <title>Pezizomycetes genomes reveal the molecular basis of ectomycorrhizal truffle lifestyle.</title>
        <authorList>
            <person name="Murat C."/>
            <person name="Payen T."/>
            <person name="Noel B."/>
            <person name="Kuo A."/>
            <person name="Morin E."/>
            <person name="Chen J."/>
            <person name="Kohler A."/>
            <person name="Krizsan K."/>
            <person name="Balestrini R."/>
            <person name="Da Silva C."/>
            <person name="Montanini B."/>
            <person name="Hainaut M."/>
            <person name="Levati E."/>
            <person name="Barry K.W."/>
            <person name="Belfiori B."/>
            <person name="Cichocki N."/>
            <person name="Clum A."/>
            <person name="Dockter R.B."/>
            <person name="Fauchery L."/>
            <person name="Guy J."/>
            <person name="Iotti M."/>
            <person name="Le Tacon F."/>
            <person name="Lindquist E.A."/>
            <person name="Lipzen A."/>
            <person name="Malagnac F."/>
            <person name="Mello A."/>
            <person name="Molinier V."/>
            <person name="Miyauchi S."/>
            <person name="Poulain J."/>
            <person name="Riccioni C."/>
            <person name="Rubini A."/>
            <person name="Sitrit Y."/>
            <person name="Splivallo R."/>
            <person name="Traeger S."/>
            <person name="Wang M."/>
            <person name="Zifcakova L."/>
            <person name="Wipf D."/>
            <person name="Zambonelli A."/>
            <person name="Paolocci F."/>
            <person name="Nowrousian M."/>
            <person name="Ottonello S."/>
            <person name="Baldrian P."/>
            <person name="Spatafora J.W."/>
            <person name="Henrissat B."/>
            <person name="Nagy L.G."/>
            <person name="Aury J.M."/>
            <person name="Wincker P."/>
            <person name="Grigoriev I.V."/>
            <person name="Bonfante P."/>
            <person name="Martin F.M."/>
        </authorList>
    </citation>
    <scope>NUCLEOTIDE SEQUENCE [LARGE SCALE GENOMIC DNA]</scope>
    <source>
        <strain evidence="19 20">ATCC MYA-4762</strain>
    </source>
</reference>
<dbReference type="GO" id="GO:0006660">
    <property type="term" value="P:phosphatidylserine catabolic process"/>
    <property type="evidence" value="ECO:0007669"/>
    <property type="project" value="TreeGrafter"/>
</dbReference>
<feature type="region of interest" description="Disordered" evidence="18">
    <location>
        <begin position="512"/>
        <end position="534"/>
    </location>
</feature>
<dbReference type="CDD" id="cd00519">
    <property type="entry name" value="Lipase_3"/>
    <property type="match status" value="1"/>
</dbReference>
<evidence type="ECO:0000256" key="5">
    <source>
        <dbReference type="ARBA" id="ARBA00011137"/>
    </source>
</evidence>
<evidence type="ECO:0000313" key="19">
    <source>
        <dbReference type="EMBL" id="RPB20698.1"/>
    </source>
</evidence>
<dbReference type="Proteomes" id="UP000267821">
    <property type="component" value="Unassembled WGS sequence"/>
</dbReference>
<evidence type="ECO:0000256" key="18">
    <source>
        <dbReference type="SAM" id="MobiDB-lite"/>
    </source>
</evidence>
<keyword evidence="16" id="KW-0325">Glycoprotein</keyword>
<dbReference type="GO" id="GO:0034496">
    <property type="term" value="P:multivesicular body membrane disassembly"/>
    <property type="evidence" value="ECO:0007669"/>
    <property type="project" value="TreeGrafter"/>
</dbReference>
<evidence type="ECO:0000256" key="3">
    <source>
        <dbReference type="ARBA" id="ARBA00004343"/>
    </source>
</evidence>
<evidence type="ECO:0000256" key="2">
    <source>
        <dbReference type="ARBA" id="ARBA00004270"/>
    </source>
</evidence>
<keyword evidence="8" id="KW-0967">Endosome</keyword>